<name>A0A1G2HSW8_9BACT</name>
<sequence length="240" mass="27112">MIEKELIKNLKALNEIKPRKDWVILAKSQILDAEYVEQRVISKPAQKAWSILEFFPSFNYQKQLAYAFATLALLAVGVFGFAQYTMPGDLLFPIKRITEQTQNPMQVAYNRSEDLVQIVKENKTQNLDSAISEFKASMVDAAKKLTQDLAQNSDNDSIKLAIAEVKKIQDNQKQLETLGINIGEAKDLDNVLALLVQEQIDSLNDSTLTEGQQEQLAEIIELYDEGQYSDALEKILLITN</sequence>
<reference evidence="2 3" key="1">
    <citation type="journal article" date="2016" name="Nat. Commun.">
        <title>Thousands of microbial genomes shed light on interconnected biogeochemical processes in an aquifer system.</title>
        <authorList>
            <person name="Anantharaman K."/>
            <person name="Brown C.T."/>
            <person name="Hug L.A."/>
            <person name="Sharon I."/>
            <person name="Castelle C.J."/>
            <person name="Probst A.J."/>
            <person name="Thomas B.C."/>
            <person name="Singh A."/>
            <person name="Wilkins M.J."/>
            <person name="Karaoz U."/>
            <person name="Brodie E.L."/>
            <person name="Williams K.H."/>
            <person name="Hubbard S.S."/>
            <person name="Banfield J.F."/>
        </authorList>
    </citation>
    <scope>NUCLEOTIDE SEQUENCE [LARGE SCALE GENOMIC DNA]</scope>
</reference>
<comment type="caution">
    <text evidence="2">The sequence shown here is derived from an EMBL/GenBank/DDBJ whole genome shotgun (WGS) entry which is preliminary data.</text>
</comment>
<keyword evidence="1" id="KW-0812">Transmembrane</keyword>
<evidence type="ECO:0000313" key="2">
    <source>
        <dbReference type="EMBL" id="OGZ65310.1"/>
    </source>
</evidence>
<dbReference type="EMBL" id="MHOM01000008">
    <property type="protein sequence ID" value="OGZ65310.1"/>
    <property type="molecule type" value="Genomic_DNA"/>
</dbReference>
<feature type="transmembrane region" description="Helical" evidence="1">
    <location>
        <begin position="64"/>
        <end position="86"/>
    </location>
</feature>
<evidence type="ECO:0000256" key="1">
    <source>
        <dbReference type="SAM" id="Phobius"/>
    </source>
</evidence>
<gene>
    <name evidence="2" type="ORF">A2812_03585</name>
</gene>
<dbReference type="STRING" id="1802200.A2812_03585"/>
<keyword evidence="1" id="KW-1133">Transmembrane helix</keyword>
<dbReference type="Proteomes" id="UP000177190">
    <property type="component" value="Unassembled WGS sequence"/>
</dbReference>
<proteinExistence type="predicted"/>
<evidence type="ECO:0008006" key="4">
    <source>
        <dbReference type="Google" id="ProtNLM"/>
    </source>
</evidence>
<protein>
    <recommendedName>
        <fullName evidence="4">DUF5667 domain-containing protein</fullName>
    </recommendedName>
</protein>
<organism evidence="2 3">
    <name type="scientific">Candidatus Staskawiczbacteria bacterium RIFCSPHIGHO2_01_FULL_36_16</name>
    <dbReference type="NCBI Taxonomy" id="1802200"/>
    <lineage>
        <taxon>Bacteria</taxon>
        <taxon>Candidatus Staskawicziibacteriota</taxon>
    </lineage>
</organism>
<evidence type="ECO:0000313" key="3">
    <source>
        <dbReference type="Proteomes" id="UP000177190"/>
    </source>
</evidence>
<keyword evidence="1" id="KW-0472">Membrane</keyword>
<accession>A0A1G2HSW8</accession>
<dbReference type="AlphaFoldDB" id="A0A1G2HSW8"/>